<dbReference type="PANTHER" id="PTHR45138:SF9">
    <property type="entry name" value="DIGUANYLATE CYCLASE DGCM-RELATED"/>
    <property type="match status" value="1"/>
</dbReference>
<dbReference type="InterPro" id="IPR050469">
    <property type="entry name" value="Diguanylate_Cyclase"/>
</dbReference>
<dbReference type="PANTHER" id="PTHR45138">
    <property type="entry name" value="REGULATORY COMPONENTS OF SENSORY TRANSDUCTION SYSTEM"/>
    <property type="match status" value="1"/>
</dbReference>
<dbReference type="SUPFAM" id="SSF55073">
    <property type="entry name" value="Nucleotide cyclase"/>
    <property type="match status" value="1"/>
</dbReference>
<dbReference type="InterPro" id="IPR043128">
    <property type="entry name" value="Rev_trsase/Diguanyl_cyclase"/>
</dbReference>
<dbReference type="EMBL" id="JAFBBK010000001">
    <property type="protein sequence ID" value="MBM7413882.1"/>
    <property type="molecule type" value="Genomic_DNA"/>
</dbReference>
<reference evidence="3 4" key="1">
    <citation type="submission" date="2021-01" db="EMBL/GenBank/DDBJ databases">
        <title>Genomics of switchgrass bacterial isolates.</title>
        <authorList>
            <person name="Shade A."/>
        </authorList>
    </citation>
    <scope>NUCLEOTIDE SEQUENCE [LARGE SCALE GENOMIC DNA]</scope>
    <source>
        <strain evidence="3 4">PvP111</strain>
    </source>
</reference>
<proteinExistence type="predicted"/>
<dbReference type="InterPro" id="IPR029787">
    <property type="entry name" value="Nucleotide_cyclase"/>
</dbReference>
<evidence type="ECO:0000259" key="2">
    <source>
        <dbReference type="PROSITE" id="PS50887"/>
    </source>
</evidence>
<keyword evidence="1" id="KW-0472">Membrane</keyword>
<dbReference type="Pfam" id="PF00990">
    <property type="entry name" value="GGDEF"/>
    <property type="match status" value="1"/>
</dbReference>
<evidence type="ECO:0000313" key="3">
    <source>
        <dbReference type="EMBL" id="MBM7413882.1"/>
    </source>
</evidence>
<feature type="transmembrane region" description="Helical" evidence="1">
    <location>
        <begin position="165"/>
        <end position="186"/>
    </location>
</feature>
<keyword evidence="1" id="KW-0812">Transmembrane</keyword>
<dbReference type="PROSITE" id="PS50887">
    <property type="entry name" value="GGDEF"/>
    <property type="match status" value="1"/>
</dbReference>
<dbReference type="Gene3D" id="3.30.70.270">
    <property type="match status" value="1"/>
</dbReference>
<dbReference type="NCBIfam" id="TIGR00254">
    <property type="entry name" value="GGDEF"/>
    <property type="match status" value="1"/>
</dbReference>
<keyword evidence="4" id="KW-1185">Reference proteome</keyword>
<evidence type="ECO:0000256" key="1">
    <source>
        <dbReference type="SAM" id="Phobius"/>
    </source>
</evidence>
<dbReference type="SMART" id="SM00267">
    <property type="entry name" value="GGDEF"/>
    <property type="match status" value="1"/>
</dbReference>
<dbReference type="RefSeq" id="WP_204866607.1">
    <property type="nucleotide sequence ID" value="NZ_JAFBBK010000001.1"/>
</dbReference>
<evidence type="ECO:0000313" key="4">
    <source>
        <dbReference type="Proteomes" id="UP000703038"/>
    </source>
</evidence>
<gene>
    <name evidence="3" type="ORF">JOE42_000615</name>
</gene>
<accession>A0ABS2KPI7</accession>
<dbReference type="InterPro" id="IPR000160">
    <property type="entry name" value="GGDEF_dom"/>
</dbReference>
<feature type="transmembrane region" description="Helical" evidence="1">
    <location>
        <begin position="138"/>
        <end position="159"/>
    </location>
</feature>
<dbReference type="Proteomes" id="UP000703038">
    <property type="component" value="Unassembled WGS sequence"/>
</dbReference>
<sequence length="383" mass="40557">MTLAALLRECWSAQRDTQQLRLFVESRGLARWMRGLISCLTLVVTAIAILSLGSPSGAQGLVDRAVVLVTIVVGIGWAVRWNVAHWPSFRESVVFFVYADVAIAVVCFLDSSSLAGLSGAGLLVLLGTYATFLLGPRVLLVHVLWCAFSITVLAVKVALDPEYDLAIAVAKAIMLTVVGVVVPLVIELGVHLIRVDADKSLTDPLTGLSNRRGLESRLMLLADDMRSTTTRAAAAHPVAAVIVLDLDKFKAINDELGHNVGDEVLIRVGHSLVRAAGSTAVVTRHGGEEFLVFDLYDDALAALRAARAVRDAVAERISGPAVTASVGLAMASTTALLHDRHRLSATLTELVDRGDTAMYRAKRSGGHCVAVDGGTARGLASTG</sequence>
<feature type="transmembrane region" description="Helical" evidence="1">
    <location>
        <begin position="65"/>
        <end position="83"/>
    </location>
</feature>
<organism evidence="3 4">
    <name type="scientific">Rhodococcoides corynebacterioides</name>
    <dbReference type="NCBI Taxonomy" id="53972"/>
    <lineage>
        <taxon>Bacteria</taxon>
        <taxon>Bacillati</taxon>
        <taxon>Actinomycetota</taxon>
        <taxon>Actinomycetes</taxon>
        <taxon>Mycobacteriales</taxon>
        <taxon>Nocardiaceae</taxon>
        <taxon>Rhodococcoides</taxon>
    </lineage>
</organism>
<feature type="transmembrane region" description="Helical" evidence="1">
    <location>
        <begin position="95"/>
        <end position="126"/>
    </location>
</feature>
<feature type="domain" description="GGDEF" evidence="2">
    <location>
        <begin position="237"/>
        <end position="374"/>
    </location>
</feature>
<dbReference type="CDD" id="cd01949">
    <property type="entry name" value="GGDEF"/>
    <property type="match status" value="1"/>
</dbReference>
<name>A0ABS2KPI7_9NOCA</name>
<keyword evidence="1" id="KW-1133">Transmembrane helix</keyword>
<protein>
    <submittedName>
        <fullName evidence="3">Diguanylate cyclase (GGDEF)-like protein</fullName>
    </submittedName>
</protein>
<feature type="transmembrane region" description="Helical" evidence="1">
    <location>
        <begin position="32"/>
        <end position="53"/>
    </location>
</feature>
<comment type="caution">
    <text evidence="3">The sequence shown here is derived from an EMBL/GenBank/DDBJ whole genome shotgun (WGS) entry which is preliminary data.</text>
</comment>